<dbReference type="WBParaSite" id="nRc.2.0.1.t44334-RA">
    <property type="protein sequence ID" value="nRc.2.0.1.t44334-RA"/>
    <property type="gene ID" value="nRc.2.0.1.g44334"/>
</dbReference>
<reference evidence="2" key="1">
    <citation type="submission" date="2022-11" db="UniProtKB">
        <authorList>
            <consortium name="WormBaseParasite"/>
        </authorList>
    </citation>
    <scope>IDENTIFICATION</scope>
</reference>
<evidence type="ECO:0000313" key="2">
    <source>
        <dbReference type="WBParaSite" id="nRc.2.0.1.t44334-RA"/>
    </source>
</evidence>
<keyword evidence="1" id="KW-1185">Reference proteome</keyword>
<dbReference type="Proteomes" id="UP000887565">
    <property type="component" value="Unplaced"/>
</dbReference>
<name>A0A915L3J4_ROMCU</name>
<organism evidence="1 2">
    <name type="scientific">Romanomermis culicivorax</name>
    <name type="common">Nematode worm</name>
    <dbReference type="NCBI Taxonomy" id="13658"/>
    <lineage>
        <taxon>Eukaryota</taxon>
        <taxon>Metazoa</taxon>
        <taxon>Ecdysozoa</taxon>
        <taxon>Nematoda</taxon>
        <taxon>Enoplea</taxon>
        <taxon>Dorylaimia</taxon>
        <taxon>Mermithida</taxon>
        <taxon>Mermithoidea</taxon>
        <taxon>Mermithidae</taxon>
        <taxon>Romanomermis</taxon>
    </lineage>
</organism>
<sequence>SASETSDRSGVSEITWKVFSFFEKSDGKLDQLIGLMLFTNPEIISKAGLPKYNGKGTCKLIFLLFNFMCQLFTGGRRT</sequence>
<evidence type="ECO:0000313" key="1">
    <source>
        <dbReference type="Proteomes" id="UP000887565"/>
    </source>
</evidence>
<dbReference type="AlphaFoldDB" id="A0A915L3J4"/>
<proteinExistence type="predicted"/>
<accession>A0A915L3J4</accession>
<protein>
    <submittedName>
        <fullName evidence="2">Uncharacterized protein</fullName>
    </submittedName>
</protein>